<keyword evidence="1 8" id="KW-0813">Transport</keyword>
<feature type="transmembrane region" description="Helical" evidence="8">
    <location>
        <begin position="42"/>
        <end position="62"/>
    </location>
</feature>
<gene>
    <name evidence="8" type="primary">mntP</name>
    <name evidence="9" type="ORF">V6668_27605</name>
</gene>
<keyword evidence="3 8" id="KW-0812">Transmembrane</keyword>
<dbReference type="InterPro" id="IPR022929">
    <property type="entry name" value="Put_MntP"/>
</dbReference>
<organism evidence="9 10">
    <name type="scientific">Paenibacillus amylolyticus</name>
    <dbReference type="NCBI Taxonomy" id="1451"/>
    <lineage>
        <taxon>Bacteria</taxon>
        <taxon>Bacillati</taxon>
        <taxon>Bacillota</taxon>
        <taxon>Bacilli</taxon>
        <taxon>Bacillales</taxon>
        <taxon>Paenibacillaceae</taxon>
        <taxon>Paenibacillus</taxon>
    </lineage>
</organism>
<dbReference type="HAMAP" id="MF_01521">
    <property type="entry name" value="MntP_pump"/>
    <property type="match status" value="1"/>
</dbReference>
<comment type="subcellular location">
    <subcellularLocation>
        <location evidence="8">Cell membrane</location>
        <topology evidence="8">Multi-pass membrane protein</topology>
    </subcellularLocation>
</comment>
<dbReference type="PANTHER" id="PTHR35529:SF1">
    <property type="entry name" value="MANGANESE EFFLUX PUMP MNTP-RELATED"/>
    <property type="match status" value="1"/>
</dbReference>
<dbReference type="RefSeq" id="WP_076209792.1">
    <property type="nucleotide sequence ID" value="NZ_CP145892.1"/>
</dbReference>
<dbReference type="PANTHER" id="PTHR35529">
    <property type="entry name" value="MANGANESE EFFLUX PUMP MNTP-RELATED"/>
    <property type="match status" value="1"/>
</dbReference>
<comment type="similarity">
    <text evidence="8">Belongs to the MntP (TC 9.B.29) family.</text>
</comment>
<dbReference type="InterPro" id="IPR003810">
    <property type="entry name" value="Mntp/YtaF"/>
</dbReference>
<keyword evidence="7 8" id="KW-0464">Manganese</keyword>
<dbReference type="Pfam" id="PF02659">
    <property type="entry name" value="Mntp"/>
    <property type="match status" value="1"/>
</dbReference>
<dbReference type="Proteomes" id="UP001364764">
    <property type="component" value="Chromosome"/>
</dbReference>
<evidence type="ECO:0000256" key="6">
    <source>
        <dbReference type="ARBA" id="ARBA00023136"/>
    </source>
</evidence>
<feature type="transmembrane region" description="Helical" evidence="8">
    <location>
        <begin position="107"/>
        <end position="130"/>
    </location>
</feature>
<keyword evidence="2 8" id="KW-1003">Cell membrane</keyword>
<keyword evidence="6 8" id="KW-0472">Membrane</keyword>
<reference evidence="9 10" key="1">
    <citation type="submission" date="2024-02" db="EMBL/GenBank/DDBJ databases">
        <title>Complete sequences of two Paenibacillus sp. strains and one Lysinibacillus strain isolated from the environment on STAA medium highlight biotechnological potential.</title>
        <authorList>
            <person name="Attere S.A."/>
            <person name="Piche L.C."/>
            <person name="Intertaglia L."/>
            <person name="Lami R."/>
            <person name="Charette S.J."/>
            <person name="Vincent A.T."/>
        </authorList>
    </citation>
    <scope>NUCLEOTIDE SEQUENCE [LARGE SCALE GENOMIC DNA]</scope>
    <source>
        <strain evidence="9 10">Y5S-7</strain>
    </source>
</reference>
<evidence type="ECO:0000256" key="2">
    <source>
        <dbReference type="ARBA" id="ARBA00022475"/>
    </source>
</evidence>
<evidence type="ECO:0000256" key="4">
    <source>
        <dbReference type="ARBA" id="ARBA00022989"/>
    </source>
</evidence>
<evidence type="ECO:0000313" key="9">
    <source>
        <dbReference type="EMBL" id="WWP20148.1"/>
    </source>
</evidence>
<evidence type="ECO:0000256" key="7">
    <source>
        <dbReference type="ARBA" id="ARBA00023211"/>
    </source>
</evidence>
<evidence type="ECO:0000256" key="8">
    <source>
        <dbReference type="HAMAP-Rule" id="MF_01521"/>
    </source>
</evidence>
<evidence type="ECO:0000256" key="3">
    <source>
        <dbReference type="ARBA" id="ARBA00022692"/>
    </source>
</evidence>
<evidence type="ECO:0000256" key="5">
    <source>
        <dbReference type="ARBA" id="ARBA00023065"/>
    </source>
</evidence>
<feature type="transmembrane region" description="Helical" evidence="8">
    <location>
        <begin position="168"/>
        <end position="185"/>
    </location>
</feature>
<dbReference type="GO" id="GO:0005384">
    <property type="term" value="F:manganese ion transmembrane transporter activity"/>
    <property type="evidence" value="ECO:0007669"/>
    <property type="project" value="UniProtKB-UniRule"/>
</dbReference>
<evidence type="ECO:0000256" key="1">
    <source>
        <dbReference type="ARBA" id="ARBA00022448"/>
    </source>
</evidence>
<protein>
    <recommendedName>
        <fullName evidence="8">Putative manganese efflux pump MntP</fullName>
    </recommendedName>
</protein>
<accession>A0ABD8ARC4</accession>
<sequence>MWDVSAHVGQLVTILIMAIALGLDAFSLGIGIGMKGIRLRDVLRISIVTALFHIIMPLIGMYMGKYVSSLLGDITTYAAGGLLVLLGAHMILNAFREGDTKLVDHRSLLGVVLFSLSVSVDSFSVGVSLGMFSSDLILTVLAFGVCGGVMSVMGLLLGRRVSQNLGDYGEAIGGAILLAFGLLFIF</sequence>
<dbReference type="AlphaFoldDB" id="A0ABD8ARC4"/>
<feature type="transmembrane region" description="Helical" evidence="8">
    <location>
        <begin position="136"/>
        <end position="156"/>
    </location>
</feature>
<dbReference type="GeneID" id="93479320"/>
<keyword evidence="4 8" id="KW-1133">Transmembrane helix</keyword>
<feature type="transmembrane region" description="Helical" evidence="8">
    <location>
        <begin position="74"/>
        <end position="95"/>
    </location>
</feature>
<proteinExistence type="inferred from homology"/>
<feature type="transmembrane region" description="Helical" evidence="8">
    <location>
        <begin position="12"/>
        <end position="30"/>
    </location>
</feature>
<evidence type="ECO:0000313" key="10">
    <source>
        <dbReference type="Proteomes" id="UP001364764"/>
    </source>
</evidence>
<dbReference type="EMBL" id="CP145892">
    <property type="protein sequence ID" value="WWP20148.1"/>
    <property type="molecule type" value="Genomic_DNA"/>
</dbReference>
<keyword evidence="5 8" id="KW-0406">Ion transport</keyword>
<name>A0ABD8ARC4_PAEAM</name>
<comment type="function">
    <text evidence="8">Probably functions as a manganese efflux pump.</text>
</comment>
<dbReference type="GO" id="GO:0005886">
    <property type="term" value="C:plasma membrane"/>
    <property type="evidence" value="ECO:0007669"/>
    <property type="project" value="UniProtKB-SubCell"/>
</dbReference>